<name>A0A9X1LYC2_9MICO</name>
<comment type="caution">
    <text evidence="3">The sequence shown here is derived from an EMBL/GenBank/DDBJ whole genome shotgun (WGS) entry which is preliminary data.</text>
</comment>
<evidence type="ECO:0000313" key="3">
    <source>
        <dbReference type="EMBL" id="MCC2034127.1"/>
    </source>
</evidence>
<dbReference type="Gene3D" id="1.10.260.40">
    <property type="entry name" value="lambda repressor-like DNA-binding domains"/>
    <property type="match status" value="1"/>
</dbReference>
<dbReference type="Proteomes" id="UP001139354">
    <property type="component" value="Unassembled WGS sequence"/>
</dbReference>
<evidence type="ECO:0000259" key="2">
    <source>
        <dbReference type="PROSITE" id="PS50943"/>
    </source>
</evidence>
<dbReference type="PANTHER" id="PTHR46558:SF11">
    <property type="entry name" value="HTH-TYPE TRANSCRIPTIONAL REGULATOR XRE"/>
    <property type="match status" value="1"/>
</dbReference>
<dbReference type="Pfam" id="PF01381">
    <property type="entry name" value="HTH_3"/>
    <property type="match status" value="1"/>
</dbReference>
<sequence>MCTTLWIAVGVSRYWARYYRRMSMTMQWTLGELLAKWRKDAGLDQTQMAERVGVARNSISNYENGRSVPTFDVVARIAHVTGGSLDWLAQMCTPWDLNPEPTD</sequence>
<evidence type="ECO:0000313" key="4">
    <source>
        <dbReference type="Proteomes" id="UP001139354"/>
    </source>
</evidence>
<gene>
    <name evidence="3" type="ORF">KEC57_18215</name>
</gene>
<dbReference type="PROSITE" id="PS50943">
    <property type="entry name" value="HTH_CROC1"/>
    <property type="match status" value="1"/>
</dbReference>
<keyword evidence="1" id="KW-0238">DNA-binding</keyword>
<reference evidence="3" key="1">
    <citation type="submission" date="2021-04" db="EMBL/GenBank/DDBJ databases">
        <title>Microbacterium tenobrionis sp. nov. and Microbacterium allomyrinae sp. nov., isolated from larvae of Tenobrio molitor and Allomyrina dichotoma, respectively.</title>
        <authorList>
            <person name="Lee S.D."/>
        </authorList>
    </citation>
    <scope>NUCLEOTIDE SEQUENCE</scope>
    <source>
        <strain evidence="3">BWT-G7</strain>
    </source>
</reference>
<dbReference type="SMART" id="SM00530">
    <property type="entry name" value="HTH_XRE"/>
    <property type="match status" value="1"/>
</dbReference>
<proteinExistence type="predicted"/>
<dbReference type="PANTHER" id="PTHR46558">
    <property type="entry name" value="TRACRIPTIONAL REGULATORY PROTEIN-RELATED-RELATED"/>
    <property type="match status" value="1"/>
</dbReference>
<dbReference type="InterPro" id="IPR010982">
    <property type="entry name" value="Lambda_DNA-bd_dom_sf"/>
</dbReference>
<dbReference type="EMBL" id="JAGTTN010000010">
    <property type="protein sequence ID" value="MCC2034127.1"/>
    <property type="molecule type" value="Genomic_DNA"/>
</dbReference>
<dbReference type="CDD" id="cd00093">
    <property type="entry name" value="HTH_XRE"/>
    <property type="match status" value="1"/>
</dbReference>
<feature type="domain" description="HTH cro/C1-type" evidence="2">
    <location>
        <begin position="34"/>
        <end position="88"/>
    </location>
</feature>
<accession>A0A9X1LYC2</accession>
<dbReference type="GO" id="GO:0003677">
    <property type="term" value="F:DNA binding"/>
    <property type="evidence" value="ECO:0007669"/>
    <property type="project" value="UniProtKB-KW"/>
</dbReference>
<organism evidence="3 4">
    <name type="scientific">Microbacterium allomyrinae</name>
    <dbReference type="NCBI Taxonomy" id="2830666"/>
    <lineage>
        <taxon>Bacteria</taxon>
        <taxon>Bacillati</taxon>
        <taxon>Actinomycetota</taxon>
        <taxon>Actinomycetes</taxon>
        <taxon>Micrococcales</taxon>
        <taxon>Microbacteriaceae</taxon>
        <taxon>Microbacterium</taxon>
    </lineage>
</organism>
<evidence type="ECO:0000256" key="1">
    <source>
        <dbReference type="ARBA" id="ARBA00023125"/>
    </source>
</evidence>
<dbReference type="SUPFAM" id="SSF47413">
    <property type="entry name" value="lambda repressor-like DNA-binding domains"/>
    <property type="match status" value="1"/>
</dbReference>
<dbReference type="AlphaFoldDB" id="A0A9X1LYC2"/>
<dbReference type="InterPro" id="IPR001387">
    <property type="entry name" value="Cro/C1-type_HTH"/>
</dbReference>
<protein>
    <submittedName>
        <fullName evidence="3">Helix-turn-helix transcriptional regulator</fullName>
    </submittedName>
</protein>
<keyword evidence="4" id="KW-1185">Reference proteome</keyword>